<dbReference type="Pfam" id="PF23837">
    <property type="entry name" value="DUF7207"/>
    <property type="match status" value="1"/>
</dbReference>
<gene>
    <name evidence="1" type="ORF">UFOVP242_70</name>
</gene>
<reference evidence="1" key="1">
    <citation type="submission" date="2020-05" db="EMBL/GenBank/DDBJ databases">
        <authorList>
            <person name="Chiriac C."/>
            <person name="Salcher M."/>
            <person name="Ghai R."/>
            <person name="Kavagutti S V."/>
        </authorList>
    </citation>
    <scope>NUCLEOTIDE SEQUENCE</scope>
</reference>
<dbReference type="EMBL" id="LR798294">
    <property type="protein sequence ID" value="CAB5221779.1"/>
    <property type="molecule type" value="Genomic_DNA"/>
</dbReference>
<proteinExistence type="predicted"/>
<evidence type="ECO:0000313" key="1">
    <source>
        <dbReference type="EMBL" id="CAB5221779.1"/>
    </source>
</evidence>
<accession>A0A6J7WUM3</accession>
<sequence length="129" mass="15014">MNLDLTEENFTLYAIKHYDNPACKGIAEFNDDLKRFRYLKRLFNKYTAGKDLKERLILNHLVVIYNIFGAEAATKMLFFKVEREYWPQLKTFLVFLNYMPIGPISAQGIVVEGYEIPQDEVVAQALGKI</sequence>
<organism evidence="1">
    <name type="scientific">uncultured Caudovirales phage</name>
    <dbReference type="NCBI Taxonomy" id="2100421"/>
    <lineage>
        <taxon>Viruses</taxon>
        <taxon>Duplodnaviria</taxon>
        <taxon>Heunggongvirae</taxon>
        <taxon>Uroviricota</taxon>
        <taxon>Caudoviricetes</taxon>
        <taxon>Peduoviridae</taxon>
        <taxon>Maltschvirus</taxon>
        <taxon>Maltschvirus maltsch</taxon>
    </lineage>
</organism>
<protein>
    <submittedName>
        <fullName evidence="1">Uncharacterized protein</fullName>
    </submittedName>
</protein>
<name>A0A6J7WUM3_9CAUD</name>
<dbReference type="InterPro" id="IPR055631">
    <property type="entry name" value="DUF7207"/>
</dbReference>